<organism evidence="1 2">
    <name type="scientific">Parahaliea mediterranea</name>
    <dbReference type="NCBI Taxonomy" id="651086"/>
    <lineage>
        <taxon>Bacteria</taxon>
        <taxon>Pseudomonadati</taxon>
        <taxon>Pseudomonadota</taxon>
        <taxon>Gammaproteobacteria</taxon>
        <taxon>Cellvibrionales</taxon>
        <taxon>Halieaceae</taxon>
        <taxon>Parahaliea</taxon>
    </lineage>
</organism>
<dbReference type="Proteomes" id="UP000664303">
    <property type="component" value="Unassembled WGS sequence"/>
</dbReference>
<dbReference type="AlphaFoldDB" id="A0A939DHL4"/>
<evidence type="ECO:0000313" key="2">
    <source>
        <dbReference type="Proteomes" id="UP000664303"/>
    </source>
</evidence>
<gene>
    <name evidence="1" type="ORF">JYP50_17560</name>
</gene>
<name>A0A939DHL4_9GAMM</name>
<protein>
    <submittedName>
        <fullName evidence="1">Uncharacterized protein</fullName>
    </submittedName>
</protein>
<accession>A0A939DHL4</accession>
<keyword evidence="2" id="KW-1185">Reference proteome</keyword>
<dbReference type="EMBL" id="JAFKCZ010000014">
    <property type="protein sequence ID" value="MBN7798413.1"/>
    <property type="molecule type" value="Genomic_DNA"/>
</dbReference>
<proteinExistence type="predicted"/>
<comment type="caution">
    <text evidence="1">The sequence shown here is derived from an EMBL/GenBank/DDBJ whole genome shotgun (WGS) entry which is preliminary data.</text>
</comment>
<evidence type="ECO:0000313" key="1">
    <source>
        <dbReference type="EMBL" id="MBN7798413.1"/>
    </source>
</evidence>
<sequence>MTDYNEFIEECDLAISLFCDGDVVQAVSERSAEELYEFAQTMALIARYHFVPSVGANRNFSFVANSSLSGGPHPCSYPDCRITKLEGLLSFAVLYADEVYIQNPFEEVYLAGASKIGDYARGEILTGILKYQFLRPLFEKGIIRYAQNEVRLCEHHSQTLAQPLLDEIDRKQELLFKLLEDFYLERCRVYFDVGEGAGPYLHVMGPTDVVDHGSVYFHLKGMLPEFLENLLNKKLPYEFSKREVVSEGLLSFIISPILEDLGRQEWHSTFFKTSYLCDNPMQMQIASKMNASAKTANSQAFNTAFHHAIPSVFSKDLDYLLRLRERENEAFSVYRSSLYSMLNDSRNWEVAEISEAFRDQVLPEINQINKRIADWKYKTRDALKEKVIFGSGTVAVGLYSGVLPHNIGEIIAALGGASALVGAAMDFNRTLKKPLVARESDLYFLWQASQ</sequence>
<dbReference type="RefSeq" id="WP_206561855.1">
    <property type="nucleotide sequence ID" value="NZ_JAFKCZ010000014.1"/>
</dbReference>
<reference evidence="1" key="1">
    <citation type="submission" date="2021-02" db="EMBL/GenBank/DDBJ databases">
        <title>PHA producing bacteria isolated from coastal sediment in Guangdong, Shenzhen.</title>
        <authorList>
            <person name="Zheng W."/>
            <person name="Yu S."/>
            <person name="Huang Y."/>
        </authorList>
    </citation>
    <scope>NUCLEOTIDE SEQUENCE</scope>
    <source>
        <strain evidence="1">TN14-10</strain>
    </source>
</reference>